<evidence type="ECO:0000313" key="7">
    <source>
        <dbReference type="Proteomes" id="UP000186341"/>
    </source>
</evidence>
<dbReference type="EMBL" id="MPJW01000101">
    <property type="protein sequence ID" value="OLU40663.1"/>
    <property type="molecule type" value="Genomic_DNA"/>
</dbReference>
<dbReference type="GO" id="GO:0033744">
    <property type="term" value="F:L-methionine:thioredoxin-disulfide S-oxidoreductase activity"/>
    <property type="evidence" value="ECO:0007669"/>
    <property type="project" value="RHEA"/>
</dbReference>
<dbReference type="GO" id="GO:0008113">
    <property type="term" value="F:peptide-methionine (S)-S-oxide reductase activity"/>
    <property type="evidence" value="ECO:0007669"/>
    <property type="project" value="UniProtKB-UniRule"/>
</dbReference>
<accession>A0A1U7NGZ7</accession>
<feature type="active site" evidence="4">
    <location>
        <position position="11"/>
    </location>
</feature>
<dbReference type="PANTHER" id="PTHR42799:SF2">
    <property type="entry name" value="MITOCHONDRIAL PEPTIDE METHIONINE SULFOXIDE REDUCTASE"/>
    <property type="match status" value="1"/>
</dbReference>
<protein>
    <recommendedName>
        <fullName evidence="4">Peptide methionine sulfoxide reductase MsrA</fullName>
        <shortName evidence="4">Protein-methionine-S-oxide reductase</shortName>
        <ecNumber evidence="4">1.8.4.11</ecNumber>
    </recommendedName>
    <alternativeName>
        <fullName evidence="4">Peptide-methionine (S)-S-oxide reductase</fullName>
        <shortName evidence="4">Peptide Met(O) reductase</shortName>
    </alternativeName>
</protein>
<evidence type="ECO:0000256" key="3">
    <source>
        <dbReference type="ARBA" id="ARBA00048782"/>
    </source>
</evidence>
<gene>
    <name evidence="4" type="primary">msrA</name>
    <name evidence="6" type="ORF">BO222_04755</name>
</gene>
<reference evidence="6 7" key="1">
    <citation type="submission" date="2016-11" db="EMBL/GenBank/DDBJ databases">
        <title>Description of two novel members of the family Erysipelotrichaceae: Ileibacterium lipovorans gen. nov., sp. nov. and Dubosiella newyorkensis, gen. nov., sp. nov.</title>
        <authorList>
            <person name="Cox L.M."/>
            <person name="Sohn J."/>
            <person name="Tyrrell K.L."/>
            <person name="Citron D.M."/>
            <person name="Lawson P.A."/>
            <person name="Patel N.B."/>
            <person name="Iizumi T."/>
            <person name="Perez-Perez G.I."/>
            <person name="Goldstein E.J."/>
            <person name="Blaser M.J."/>
        </authorList>
    </citation>
    <scope>NUCLEOTIDE SEQUENCE [LARGE SCALE GENOMIC DNA]</scope>
    <source>
        <strain evidence="6 7">NYU-BL-A3</strain>
    </source>
</reference>
<comment type="catalytic activity">
    <reaction evidence="3 4">
        <text>[thioredoxin]-disulfide + L-methionine + H2O = L-methionine (S)-S-oxide + [thioredoxin]-dithiol</text>
        <dbReference type="Rhea" id="RHEA:19993"/>
        <dbReference type="Rhea" id="RHEA-COMP:10698"/>
        <dbReference type="Rhea" id="RHEA-COMP:10700"/>
        <dbReference type="ChEBI" id="CHEBI:15377"/>
        <dbReference type="ChEBI" id="CHEBI:29950"/>
        <dbReference type="ChEBI" id="CHEBI:50058"/>
        <dbReference type="ChEBI" id="CHEBI:57844"/>
        <dbReference type="ChEBI" id="CHEBI:58772"/>
        <dbReference type="EC" id="1.8.4.11"/>
    </reaction>
</comment>
<comment type="similarity">
    <text evidence="4">Belongs to the MsrA Met sulfoxide reductase family.</text>
</comment>
<dbReference type="SUPFAM" id="SSF55068">
    <property type="entry name" value="Peptide methionine sulfoxide reductase"/>
    <property type="match status" value="1"/>
</dbReference>
<comment type="catalytic activity">
    <reaction evidence="2 4">
        <text>L-methionyl-[protein] + [thioredoxin]-disulfide + H2O = L-methionyl-(S)-S-oxide-[protein] + [thioredoxin]-dithiol</text>
        <dbReference type="Rhea" id="RHEA:14217"/>
        <dbReference type="Rhea" id="RHEA-COMP:10698"/>
        <dbReference type="Rhea" id="RHEA-COMP:10700"/>
        <dbReference type="Rhea" id="RHEA-COMP:12313"/>
        <dbReference type="Rhea" id="RHEA-COMP:12315"/>
        <dbReference type="ChEBI" id="CHEBI:15377"/>
        <dbReference type="ChEBI" id="CHEBI:16044"/>
        <dbReference type="ChEBI" id="CHEBI:29950"/>
        <dbReference type="ChEBI" id="CHEBI:44120"/>
        <dbReference type="ChEBI" id="CHEBI:50058"/>
        <dbReference type="EC" id="1.8.4.11"/>
    </reaction>
</comment>
<dbReference type="NCBIfam" id="TIGR00401">
    <property type="entry name" value="msrA"/>
    <property type="match status" value="1"/>
</dbReference>
<evidence type="ECO:0000256" key="4">
    <source>
        <dbReference type="HAMAP-Rule" id="MF_01401"/>
    </source>
</evidence>
<dbReference type="GO" id="GO:0005737">
    <property type="term" value="C:cytoplasm"/>
    <property type="evidence" value="ECO:0007669"/>
    <property type="project" value="TreeGrafter"/>
</dbReference>
<comment type="function">
    <text evidence="4">Has an important function as a repair enzyme for proteins that have been inactivated by oxidation. Catalyzes the reversible oxidation-reduction of methionine sulfoxide in proteins to methionine.</text>
</comment>
<keyword evidence="7" id="KW-1185">Reference proteome</keyword>
<dbReference type="GeneID" id="82202525"/>
<dbReference type="InterPro" id="IPR002569">
    <property type="entry name" value="Met_Sox_Rdtase_MsrA_dom"/>
</dbReference>
<keyword evidence="1 4" id="KW-0560">Oxidoreductase</keyword>
<dbReference type="InterPro" id="IPR050162">
    <property type="entry name" value="MsrA_MetSO_reductase"/>
</dbReference>
<dbReference type="Proteomes" id="UP000186341">
    <property type="component" value="Unassembled WGS sequence"/>
</dbReference>
<sequence>MLKSIVLAGGCFWGVQKFFDQFPGIRSVVGYANGNYEHPTYEQVCRGSGHTEAVELFYEDPIKAVQILAAYFVIIDPTSLNKQGNDVGINYRTGIYSNDEQILELARLMLSDIEAKIKKQVVVETGSLDHFYEAEDYHQNYLQKNPGGYCHLPLSILRGHSLPSMDQILRAYPSLAKLPKARLL</sequence>
<dbReference type="Pfam" id="PF01625">
    <property type="entry name" value="PMSR"/>
    <property type="match status" value="1"/>
</dbReference>
<evidence type="ECO:0000256" key="2">
    <source>
        <dbReference type="ARBA" id="ARBA00047806"/>
    </source>
</evidence>
<evidence type="ECO:0000313" key="6">
    <source>
        <dbReference type="EMBL" id="OLU40663.1"/>
    </source>
</evidence>
<evidence type="ECO:0000259" key="5">
    <source>
        <dbReference type="Pfam" id="PF01625"/>
    </source>
</evidence>
<dbReference type="PANTHER" id="PTHR42799">
    <property type="entry name" value="MITOCHONDRIAL PEPTIDE METHIONINE SULFOXIDE REDUCTASE"/>
    <property type="match status" value="1"/>
</dbReference>
<feature type="domain" description="Peptide methionine sulphoxide reductase MsrA" evidence="5">
    <location>
        <begin position="5"/>
        <end position="151"/>
    </location>
</feature>
<organism evidence="6 7">
    <name type="scientific">Ileibacterium valens</name>
    <dbReference type="NCBI Taxonomy" id="1862668"/>
    <lineage>
        <taxon>Bacteria</taxon>
        <taxon>Bacillati</taxon>
        <taxon>Bacillota</taxon>
        <taxon>Erysipelotrichia</taxon>
        <taxon>Erysipelotrichales</taxon>
        <taxon>Erysipelotrichaceae</taxon>
        <taxon>Ileibacterium</taxon>
    </lineage>
</organism>
<dbReference type="RefSeq" id="WP_075818869.1">
    <property type="nucleotide sequence ID" value="NZ_CAPFLH010000117.1"/>
</dbReference>
<dbReference type="InterPro" id="IPR036509">
    <property type="entry name" value="Met_Sox_Rdtase_MsrA_sf"/>
</dbReference>
<dbReference type="AlphaFoldDB" id="A0A1U7NGZ7"/>
<dbReference type="GO" id="GO:0034599">
    <property type="term" value="P:cellular response to oxidative stress"/>
    <property type="evidence" value="ECO:0007669"/>
    <property type="project" value="TreeGrafter"/>
</dbReference>
<name>A0A1U7NGZ7_9FIRM</name>
<dbReference type="Gene3D" id="3.30.1060.10">
    <property type="entry name" value="Peptide methionine sulphoxide reductase MsrA"/>
    <property type="match status" value="1"/>
</dbReference>
<dbReference type="OrthoDB" id="4174719at2"/>
<evidence type="ECO:0000256" key="1">
    <source>
        <dbReference type="ARBA" id="ARBA00023002"/>
    </source>
</evidence>
<comment type="caution">
    <text evidence="6">The sequence shown here is derived from an EMBL/GenBank/DDBJ whole genome shotgun (WGS) entry which is preliminary data.</text>
</comment>
<dbReference type="EC" id="1.8.4.11" evidence="4"/>
<dbReference type="HAMAP" id="MF_01401">
    <property type="entry name" value="MsrA"/>
    <property type="match status" value="1"/>
</dbReference>
<proteinExistence type="inferred from homology"/>